<comment type="caution">
    <text evidence="2">The sequence shown here is derived from an EMBL/GenBank/DDBJ whole genome shotgun (WGS) entry which is preliminary data.</text>
</comment>
<proteinExistence type="predicted"/>
<dbReference type="EMBL" id="LAZR01015039">
    <property type="protein sequence ID" value="KKM14902.1"/>
    <property type="molecule type" value="Genomic_DNA"/>
</dbReference>
<reference evidence="2" key="1">
    <citation type="journal article" date="2015" name="Nature">
        <title>Complex archaea that bridge the gap between prokaryotes and eukaryotes.</title>
        <authorList>
            <person name="Spang A."/>
            <person name="Saw J.H."/>
            <person name="Jorgensen S.L."/>
            <person name="Zaremba-Niedzwiedzka K."/>
            <person name="Martijn J."/>
            <person name="Lind A.E."/>
            <person name="van Eijk R."/>
            <person name="Schleper C."/>
            <person name="Guy L."/>
            <person name="Ettema T.J."/>
        </authorList>
    </citation>
    <scope>NUCLEOTIDE SEQUENCE</scope>
</reference>
<dbReference type="AlphaFoldDB" id="A0A0F9HIB8"/>
<protein>
    <recommendedName>
        <fullName evidence="3">DUF3987 domain-containing protein</fullName>
    </recommendedName>
</protein>
<accession>A0A0F9HIB8</accession>
<evidence type="ECO:0000256" key="1">
    <source>
        <dbReference type="SAM" id="MobiDB-lite"/>
    </source>
</evidence>
<sequence>HNAMKEYTAAMDRYREDLLRHDKDLGHWRRRTNDDSAPPPKPEEPVADRCWCDDTTVEALAVLLRNQWRGLLMVRDELSGWLGSFDRYTHGKGGDVAKWLEMFGGRPMVVDRKSAGVLYVPRAAVSIAGGIQPDTLRRALGREHRENGLAARLLLAWPPRRAKRWTEADIPPEAEAVLEAVFAQLYGLQPTIDGSGDACPVVIRLTPEGERAWIEFYNTHAEEQAELTGGLSAAWSKLEGYAARLALTVHLVRWAAGDTRLADPEAVDEVSVAAGVALSQWFKGEARRVYAMLGESEQDRQQRQLVDRIRRNGGSVTVRELTRASRQFQPAAKAEAALEELAQTGLGQWEDLSTSGQGGRPTRRLRLVDGVDVDETP</sequence>
<evidence type="ECO:0008006" key="3">
    <source>
        <dbReference type="Google" id="ProtNLM"/>
    </source>
</evidence>
<feature type="region of interest" description="Disordered" evidence="1">
    <location>
        <begin position="348"/>
        <end position="377"/>
    </location>
</feature>
<feature type="region of interest" description="Disordered" evidence="1">
    <location>
        <begin position="28"/>
        <end position="47"/>
    </location>
</feature>
<feature type="non-terminal residue" evidence="2">
    <location>
        <position position="1"/>
    </location>
</feature>
<gene>
    <name evidence="2" type="ORF">LCGC14_1701420</name>
</gene>
<dbReference type="Pfam" id="PF13148">
    <property type="entry name" value="DUF3987"/>
    <property type="match status" value="1"/>
</dbReference>
<organism evidence="2">
    <name type="scientific">marine sediment metagenome</name>
    <dbReference type="NCBI Taxonomy" id="412755"/>
    <lineage>
        <taxon>unclassified sequences</taxon>
        <taxon>metagenomes</taxon>
        <taxon>ecological metagenomes</taxon>
    </lineage>
</organism>
<evidence type="ECO:0000313" key="2">
    <source>
        <dbReference type="EMBL" id="KKM14902.1"/>
    </source>
</evidence>
<name>A0A0F9HIB8_9ZZZZ</name>
<dbReference type="InterPro" id="IPR025048">
    <property type="entry name" value="DUF3987"/>
</dbReference>